<evidence type="ECO:0000256" key="1">
    <source>
        <dbReference type="SAM" id="MobiDB-lite"/>
    </source>
</evidence>
<evidence type="ECO:0000313" key="3">
    <source>
        <dbReference type="Proteomes" id="UP001055712"/>
    </source>
</evidence>
<protein>
    <submittedName>
        <fullName evidence="2">Uncharacterized protein</fullName>
    </submittedName>
</protein>
<reference evidence="2" key="1">
    <citation type="journal article" date="2019" name="Plant J.">
        <title>Chlorella vulgaris genome assembly and annotation reveals the molecular basis for metabolic acclimation to high light conditions.</title>
        <authorList>
            <person name="Cecchin M."/>
            <person name="Marcolungo L."/>
            <person name="Rossato M."/>
            <person name="Girolomoni L."/>
            <person name="Cosentino E."/>
            <person name="Cuine S."/>
            <person name="Li-Beisson Y."/>
            <person name="Delledonne M."/>
            <person name="Ballottari M."/>
        </authorList>
    </citation>
    <scope>NUCLEOTIDE SEQUENCE</scope>
    <source>
        <strain evidence="2">211/11P</strain>
    </source>
</reference>
<reference evidence="2" key="2">
    <citation type="submission" date="2020-11" db="EMBL/GenBank/DDBJ databases">
        <authorList>
            <person name="Cecchin M."/>
            <person name="Marcolungo L."/>
            <person name="Rossato M."/>
            <person name="Girolomoni L."/>
            <person name="Cosentino E."/>
            <person name="Cuine S."/>
            <person name="Li-Beisson Y."/>
            <person name="Delledonne M."/>
            <person name="Ballottari M."/>
        </authorList>
    </citation>
    <scope>NUCLEOTIDE SEQUENCE</scope>
    <source>
        <strain evidence="2">211/11P</strain>
        <tissue evidence="2">Whole cell</tissue>
    </source>
</reference>
<comment type="caution">
    <text evidence="2">The sequence shown here is derived from an EMBL/GenBank/DDBJ whole genome shotgun (WGS) entry which is preliminary data.</text>
</comment>
<feature type="region of interest" description="Disordered" evidence="1">
    <location>
        <begin position="67"/>
        <end position="92"/>
    </location>
</feature>
<feature type="compositionally biased region" description="Acidic residues" evidence="1">
    <location>
        <begin position="77"/>
        <end position="90"/>
    </location>
</feature>
<evidence type="ECO:0000313" key="2">
    <source>
        <dbReference type="EMBL" id="KAI3431460.1"/>
    </source>
</evidence>
<dbReference type="AlphaFoldDB" id="A0A9D4YXK5"/>
<dbReference type="EMBL" id="SIDB01000006">
    <property type="protein sequence ID" value="KAI3431460.1"/>
    <property type="molecule type" value="Genomic_DNA"/>
</dbReference>
<organism evidence="2 3">
    <name type="scientific">Chlorella vulgaris</name>
    <name type="common">Green alga</name>
    <dbReference type="NCBI Taxonomy" id="3077"/>
    <lineage>
        <taxon>Eukaryota</taxon>
        <taxon>Viridiplantae</taxon>
        <taxon>Chlorophyta</taxon>
        <taxon>core chlorophytes</taxon>
        <taxon>Trebouxiophyceae</taxon>
        <taxon>Chlorellales</taxon>
        <taxon>Chlorellaceae</taxon>
        <taxon>Chlorella clade</taxon>
        <taxon>Chlorella</taxon>
    </lineage>
</organism>
<sequence length="261" mass="29462">MSAGLFHPAPLPERSVANVRRIAQAAPQRPWQPSQHLCPARRRRCQAAAQKDDVDRLLRDGNYLHGLGIDNQTEVPENMEEEEEEEEDEGRPEVVNAENAELAWGVRYVEGKVKDTLLEANEDDIFLRAVYALIRRLADDVARCAEPICDSLDLVQSVGPPQNEEWNCVIDAVVDWPEHQQLWNTGPVTIFMLDDLLQNSYIHIPPHSQFLTISASVTEFWDGVKNSINQGDGLPEDRPPSWLDDLRNAALADLATRVEDE</sequence>
<keyword evidence="3" id="KW-1185">Reference proteome</keyword>
<dbReference type="Proteomes" id="UP001055712">
    <property type="component" value="Unassembled WGS sequence"/>
</dbReference>
<name>A0A9D4YXK5_CHLVU</name>
<proteinExistence type="predicted"/>
<gene>
    <name evidence="2" type="ORF">D9Q98_004512</name>
</gene>
<accession>A0A9D4YXK5</accession>